<organism evidence="2 3">
    <name type="scientific">Mycolicibacterium sediminis</name>
    <dbReference type="NCBI Taxonomy" id="1286180"/>
    <lineage>
        <taxon>Bacteria</taxon>
        <taxon>Bacillati</taxon>
        <taxon>Actinomycetota</taxon>
        <taxon>Actinomycetes</taxon>
        <taxon>Mycobacteriales</taxon>
        <taxon>Mycobacteriaceae</taxon>
        <taxon>Mycolicibacterium</taxon>
    </lineage>
</organism>
<dbReference type="AlphaFoldDB" id="A0A7I7QP15"/>
<dbReference type="EMBL" id="AP022588">
    <property type="protein sequence ID" value="BBY27780.1"/>
    <property type="molecule type" value="Genomic_DNA"/>
</dbReference>
<feature type="transmembrane region" description="Helical" evidence="1">
    <location>
        <begin position="184"/>
        <end position="204"/>
    </location>
</feature>
<feature type="transmembrane region" description="Helical" evidence="1">
    <location>
        <begin position="276"/>
        <end position="295"/>
    </location>
</feature>
<reference evidence="2 3" key="1">
    <citation type="journal article" date="2019" name="Emerg. Microbes Infect.">
        <title>Comprehensive subspecies identification of 175 nontuberculous mycobacteria species based on 7547 genomic profiles.</title>
        <authorList>
            <person name="Matsumoto Y."/>
            <person name="Kinjo T."/>
            <person name="Motooka D."/>
            <person name="Nabeya D."/>
            <person name="Jung N."/>
            <person name="Uechi K."/>
            <person name="Horii T."/>
            <person name="Iida T."/>
            <person name="Fujita J."/>
            <person name="Nakamura S."/>
        </authorList>
    </citation>
    <scope>NUCLEOTIDE SEQUENCE [LARGE SCALE GENOMIC DNA]</scope>
    <source>
        <strain evidence="2 3">JCM 17899</strain>
    </source>
</reference>
<keyword evidence="1" id="KW-1133">Transmembrane helix</keyword>
<evidence type="ECO:0000256" key="1">
    <source>
        <dbReference type="SAM" id="Phobius"/>
    </source>
</evidence>
<feature type="transmembrane region" description="Helical" evidence="1">
    <location>
        <begin position="68"/>
        <end position="86"/>
    </location>
</feature>
<feature type="transmembrane region" description="Helical" evidence="1">
    <location>
        <begin position="235"/>
        <end position="255"/>
    </location>
</feature>
<feature type="transmembrane region" description="Helical" evidence="1">
    <location>
        <begin position="38"/>
        <end position="56"/>
    </location>
</feature>
<keyword evidence="3" id="KW-1185">Reference proteome</keyword>
<dbReference type="Proteomes" id="UP000467193">
    <property type="component" value="Chromosome"/>
</dbReference>
<feature type="transmembrane region" description="Helical" evidence="1">
    <location>
        <begin position="98"/>
        <end position="118"/>
    </location>
</feature>
<feature type="transmembrane region" description="Helical" evidence="1">
    <location>
        <begin position="130"/>
        <end position="149"/>
    </location>
</feature>
<feature type="transmembrane region" description="Helical" evidence="1">
    <location>
        <begin position="211"/>
        <end position="229"/>
    </location>
</feature>
<keyword evidence="1" id="KW-0812">Transmembrane</keyword>
<dbReference type="KEGG" id="msei:MSEDJ_18760"/>
<evidence type="ECO:0000313" key="2">
    <source>
        <dbReference type="EMBL" id="BBY27780.1"/>
    </source>
</evidence>
<protein>
    <submittedName>
        <fullName evidence="2">Uncharacterized protein</fullName>
    </submittedName>
</protein>
<proteinExistence type="predicted"/>
<feature type="transmembrane region" description="Helical" evidence="1">
    <location>
        <begin position="156"/>
        <end position="178"/>
    </location>
</feature>
<name>A0A7I7QP15_9MYCO</name>
<gene>
    <name evidence="2" type="ORF">MSEDJ_18760</name>
</gene>
<keyword evidence="1" id="KW-0472">Membrane</keyword>
<accession>A0A7I7QP15</accession>
<dbReference type="RefSeq" id="WP_163796627.1">
    <property type="nucleotide sequence ID" value="NZ_AP022588.1"/>
</dbReference>
<evidence type="ECO:0000313" key="3">
    <source>
        <dbReference type="Proteomes" id="UP000467193"/>
    </source>
</evidence>
<sequence length="488" mass="50387">MPPFDGAVITDATAIRRTSAHEASPVHPEPPRTGSGRWTRVAAIVALSVVACWTGYEHVVTAALAGSRTAHLLVVPLLAALIATGYRSAPRGVRDSETDVIIATLFGIVGLTGLHLVGTRIPTLAGLWQLHQLAIVVWLACAVAVLFSVRHAVRMWALWLFVLCCATPLPFLLAAAGLGGSRTAHGLLTAAMGAVAVFLAGRYATIGRRSVAALGCLVVAAILVVVVGAHLHPLALVLVVGGLVPAIATLALSRLSAPHRSPGAGQLPALRSRRSLISLGVLAATAGALLIGTPARSSAVVATVDGDWIAGAGLGAPTSFPFITRLLGPGATLERYAVPGRAGLPAAAVDVMTTSDPAALDDVADAVWYPTALPLEYRPASGGSLPPGARTIHTNADTATDGGGRDWYAVTWTWRAGPLSQRVTVITSQTIGGDVMPPAPRPLTLLDTAVRPAMWLMRQQPDAASRVDPLVRQRADEVVGRLVGAHGV</sequence>